<name>A0ABZ0J583_9BURK</name>
<dbReference type="SUPFAM" id="SSF52091">
    <property type="entry name" value="SpoIIaa-like"/>
    <property type="match status" value="1"/>
</dbReference>
<dbReference type="Gene3D" id="3.30.750.24">
    <property type="entry name" value="STAS domain"/>
    <property type="match status" value="1"/>
</dbReference>
<dbReference type="Proteomes" id="UP001303211">
    <property type="component" value="Chromosome"/>
</dbReference>
<feature type="domain" description="STAS" evidence="1">
    <location>
        <begin position="1"/>
        <end position="89"/>
    </location>
</feature>
<evidence type="ECO:0000313" key="3">
    <source>
        <dbReference type="Proteomes" id="UP001303211"/>
    </source>
</evidence>
<keyword evidence="3" id="KW-1185">Reference proteome</keyword>
<dbReference type="InterPro" id="IPR058548">
    <property type="entry name" value="MlaB-like_STAS"/>
</dbReference>
<organism evidence="2 3">
    <name type="scientific">Diaphorobacter limosus</name>
    <dbReference type="NCBI Taxonomy" id="3036128"/>
    <lineage>
        <taxon>Bacteria</taxon>
        <taxon>Pseudomonadati</taxon>
        <taxon>Pseudomonadota</taxon>
        <taxon>Betaproteobacteria</taxon>
        <taxon>Burkholderiales</taxon>
        <taxon>Comamonadaceae</taxon>
        <taxon>Diaphorobacter</taxon>
    </lineage>
</organism>
<dbReference type="InterPro" id="IPR036513">
    <property type="entry name" value="STAS_dom_sf"/>
</dbReference>
<evidence type="ECO:0000313" key="2">
    <source>
        <dbReference type="EMBL" id="WOO32013.1"/>
    </source>
</evidence>
<dbReference type="Pfam" id="PF13466">
    <property type="entry name" value="STAS_2"/>
    <property type="match status" value="1"/>
</dbReference>
<accession>A0ABZ0J583</accession>
<dbReference type="EMBL" id="CP136921">
    <property type="protein sequence ID" value="WOO32013.1"/>
    <property type="molecule type" value="Genomic_DNA"/>
</dbReference>
<dbReference type="PROSITE" id="PS50801">
    <property type="entry name" value="STAS"/>
    <property type="match status" value="1"/>
</dbReference>
<protein>
    <submittedName>
        <fullName evidence="2">STAS domain-containing protein</fullName>
    </submittedName>
</protein>
<dbReference type="InterPro" id="IPR002645">
    <property type="entry name" value="STAS_dom"/>
</dbReference>
<reference evidence="2 3" key="1">
    <citation type="submission" date="2023-03" db="EMBL/GenBank/DDBJ databases">
        <title>Diaphorobacter basophil sp. nov., isolated from a sewage-treatment plant.</title>
        <authorList>
            <person name="Yang K."/>
        </authorList>
    </citation>
    <scope>NUCLEOTIDE SEQUENCE [LARGE SCALE GENOMIC DNA]</scope>
    <source>
        <strain evidence="2 3">Y-1</strain>
    </source>
</reference>
<gene>
    <name evidence="2" type="ORF">P4826_16685</name>
</gene>
<evidence type="ECO:0000259" key="1">
    <source>
        <dbReference type="PROSITE" id="PS50801"/>
    </source>
</evidence>
<sequence>MLVLPAELTHRQASDALRMLLQALKAQREPQVVVDAGALATFDTSALAVLLECRRTALFDGRGFMVKALPPALASLAGLYGVQELLPAV</sequence>
<dbReference type="RefSeq" id="WP_317701482.1">
    <property type="nucleotide sequence ID" value="NZ_CP136921.1"/>
</dbReference>
<proteinExistence type="predicted"/>